<comment type="caution">
    <text evidence="1">The sequence shown here is derived from an EMBL/GenBank/DDBJ whole genome shotgun (WGS) entry which is preliminary data.</text>
</comment>
<accession>A0ACB5RP14</accession>
<evidence type="ECO:0000313" key="2">
    <source>
        <dbReference type="Proteomes" id="UP001165186"/>
    </source>
</evidence>
<keyword evidence="2" id="KW-1185">Reference proteome</keyword>
<dbReference type="Proteomes" id="UP001165186">
    <property type="component" value="Unassembled WGS sequence"/>
</dbReference>
<reference evidence="1" key="1">
    <citation type="submission" date="2024-09" db="EMBL/GenBank/DDBJ databases">
        <title>Draft Genome Sequences of Neofusicoccum parvum.</title>
        <authorList>
            <person name="Ashida A."/>
            <person name="Camagna M."/>
            <person name="Tanaka A."/>
            <person name="Takemoto D."/>
        </authorList>
    </citation>
    <scope>NUCLEOTIDE SEQUENCE</scope>
    <source>
        <strain evidence="1">PPO83</strain>
    </source>
</reference>
<proteinExistence type="predicted"/>
<dbReference type="EMBL" id="BSXG01000001">
    <property type="protein sequence ID" value="GME21946.1"/>
    <property type="molecule type" value="Genomic_DNA"/>
</dbReference>
<name>A0ACB5RP14_9PEZI</name>
<evidence type="ECO:0000313" key="1">
    <source>
        <dbReference type="EMBL" id="GME21946.1"/>
    </source>
</evidence>
<protein>
    <submittedName>
        <fullName evidence="1">Gnat family</fullName>
    </submittedName>
</protein>
<gene>
    <name evidence="1" type="primary">g12236</name>
    <name evidence="1" type="ORF">NpPPO83_00012236</name>
</gene>
<organism evidence="1 2">
    <name type="scientific">Neofusicoccum parvum</name>
    <dbReference type="NCBI Taxonomy" id="310453"/>
    <lineage>
        <taxon>Eukaryota</taxon>
        <taxon>Fungi</taxon>
        <taxon>Dikarya</taxon>
        <taxon>Ascomycota</taxon>
        <taxon>Pezizomycotina</taxon>
        <taxon>Dothideomycetes</taxon>
        <taxon>Dothideomycetes incertae sedis</taxon>
        <taxon>Botryosphaeriales</taxon>
        <taxon>Botryosphaeriaceae</taxon>
        <taxon>Neofusicoccum</taxon>
    </lineage>
</organism>
<sequence>MVRHVVPINTIRNSIHHANAAPPTSNPSISQPPPAFGEHRRGSSIPGSRTAAAFLTSLSANLTLPDVDSPFPSPISTPSSMRGSSDAHISHLPPPSPLASAMAMSADEYGSDAVGPTDLLSPSSLGAAPAAKQQQQQAASQVRQRRHQEAGGGGGQLLFQPIPAAAAQQPQRQAAADALAGVPELETEAATGDEDKVAALKLVADSVAQQRQAASWAVLSHPGVLAGYVLALAALHHYMHRAPGDLPVVLTTAAGVTMALLVAVRLATSGYIHHAESVNWSFLDEAADSVIVTRFGGQVIGALVLGWAGPSSTGNKAARRRKGRGVIKAWTVKLRYRGKGVGTGLLEEAVKETVRRGGEGVEFAEDHANSRRFLPAYFNGFLDRREDRAHDALQDVVNASGAFNGRRRKSSVY</sequence>